<dbReference type="PANTHER" id="PTHR34482">
    <property type="entry name" value="DNA DAMAGE-INDUCIBLE PROTEIN 1-LIKE"/>
    <property type="match status" value="1"/>
</dbReference>
<dbReference type="AlphaFoldDB" id="A0A2Z7AMB8"/>
<dbReference type="EMBL" id="KV013993">
    <property type="protein sequence ID" value="KZV22944.1"/>
    <property type="molecule type" value="Genomic_DNA"/>
</dbReference>
<organism evidence="3 4">
    <name type="scientific">Dorcoceras hygrometricum</name>
    <dbReference type="NCBI Taxonomy" id="472368"/>
    <lineage>
        <taxon>Eukaryota</taxon>
        <taxon>Viridiplantae</taxon>
        <taxon>Streptophyta</taxon>
        <taxon>Embryophyta</taxon>
        <taxon>Tracheophyta</taxon>
        <taxon>Spermatophyta</taxon>
        <taxon>Magnoliopsida</taxon>
        <taxon>eudicotyledons</taxon>
        <taxon>Gunneridae</taxon>
        <taxon>Pentapetalae</taxon>
        <taxon>asterids</taxon>
        <taxon>lamiids</taxon>
        <taxon>Lamiales</taxon>
        <taxon>Gesneriaceae</taxon>
        <taxon>Didymocarpoideae</taxon>
        <taxon>Trichosporeae</taxon>
        <taxon>Loxocarpinae</taxon>
        <taxon>Dorcoceras</taxon>
    </lineage>
</organism>
<feature type="region of interest" description="Disordered" evidence="1">
    <location>
        <begin position="150"/>
        <end position="184"/>
    </location>
</feature>
<accession>A0A2Z7AMB8</accession>
<evidence type="ECO:0000313" key="4">
    <source>
        <dbReference type="Proteomes" id="UP000250235"/>
    </source>
</evidence>
<reference evidence="3 4" key="1">
    <citation type="journal article" date="2015" name="Proc. Natl. Acad. Sci. U.S.A.">
        <title>The resurrection genome of Boea hygrometrica: A blueprint for survival of dehydration.</title>
        <authorList>
            <person name="Xiao L."/>
            <person name="Yang G."/>
            <person name="Zhang L."/>
            <person name="Yang X."/>
            <person name="Zhao S."/>
            <person name="Ji Z."/>
            <person name="Zhou Q."/>
            <person name="Hu M."/>
            <person name="Wang Y."/>
            <person name="Chen M."/>
            <person name="Xu Y."/>
            <person name="Jin H."/>
            <person name="Xiao X."/>
            <person name="Hu G."/>
            <person name="Bao F."/>
            <person name="Hu Y."/>
            <person name="Wan P."/>
            <person name="Li L."/>
            <person name="Deng X."/>
            <person name="Kuang T."/>
            <person name="Xiang C."/>
            <person name="Zhu J.K."/>
            <person name="Oliver M.J."/>
            <person name="He Y."/>
        </authorList>
    </citation>
    <scope>NUCLEOTIDE SEQUENCE [LARGE SCALE GENOMIC DNA]</scope>
    <source>
        <strain evidence="4">cv. XS01</strain>
    </source>
</reference>
<proteinExistence type="predicted"/>
<evidence type="ECO:0000256" key="1">
    <source>
        <dbReference type="SAM" id="MobiDB-lite"/>
    </source>
</evidence>
<name>A0A2Z7AMB8_9LAMI</name>
<dbReference type="Pfam" id="PF03732">
    <property type="entry name" value="Retrotrans_gag"/>
    <property type="match status" value="1"/>
</dbReference>
<dbReference type="InterPro" id="IPR005162">
    <property type="entry name" value="Retrotrans_gag_dom"/>
</dbReference>
<protein>
    <recommendedName>
        <fullName evidence="2">Retrotransposon gag domain-containing protein</fullName>
    </recommendedName>
</protein>
<dbReference type="PANTHER" id="PTHR34482:SF36">
    <property type="entry name" value="RETROTRANSPOSON GAG DOMAIN-CONTAINING PROTEIN"/>
    <property type="match status" value="1"/>
</dbReference>
<evidence type="ECO:0000313" key="3">
    <source>
        <dbReference type="EMBL" id="KZV22944.1"/>
    </source>
</evidence>
<sequence length="184" mass="21567">MEELFDAVEYSPEKRLKLAVLQLREHAQRWWKGTSRVMRETVVLISWESFCAAFRQEYTPESFYNNREREFDNLKQGNLRVAEYARKFSLQLSYVPYVANQERTKRNMFLRGLRPELFRMVLAGSPATYAEAVDRAVDIEESLMEVQNQVQSTTGRSFQPVPGAMSSFQSPLVPQQSNRQRFKP</sequence>
<evidence type="ECO:0000259" key="2">
    <source>
        <dbReference type="Pfam" id="PF03732"/>
    </source>
</evidence>
<dbReference type="OrthoDB" id="911683at2759"/>
<feature type="compositionally biased region" description="Polar residues" evidence="1">
    <location>
        <begin position="166"/>
        <end position="184"/>
    </location>
</feature>
<keyword evidence="4" id="KW-1185">Reference proteome</keyword>
<gene>
    <name evidence="3" type="ORF">F511_13014</name>
</gene>
<dbReference type="Proteomes" id="UP000250235">
    <property type="component" value="Unassembled WGS sequence"/>
</dbReference>
<feature type="domain" description="Retrotransposon gag" evidence="2">
    <location>
        <begin position="17"/>
        <end position="115"/>
    </location>
</feature>